<feature type="transmembrane region" description="Helical" evidence="1">
    <location>
        <begin position="158"/>
        <end position="181"/>
    </location>
</feature>
<keyword evidence="1" id="KW-0472">Membrane</keyword>
<dbReference type="Proteomes" id="UP000179807">
    <property type="component" value="Unassembled WGS sequence"/>
</dbReference>
<proteinExistence type="predicted"/>
<dbReference type="Pfam" id="PF10277">
    <property type="entry name" value="Frag1"/>
    <property type="match status" value="1"/>
</dbReference>
<reference evidence="3" key="1">
    <citation type="submission" date="2016-10" db="EMBL/GenBank/DDBJ databases">
        <authorList>
            <person name="Benchimol M."/>
            <person name="Almeida L.G."/>
            <person name="Vasconcelos A.T."/>
            <person name="Perreira-Neves A."/>
            <person name="Rosa I.A."/>
            <person name="Tasca T."/>
            <person name="Bogo M.R."/>
            <person name="de Souza W."/>
        </authorList>
    </citation>
    <scope>NUCLEOTIDE SEQUENCE [LARGE SCALE GENOMIC DNA]</scope>
    <source>
        <strain evidence="3">K</strain>
    </source>
</reference>
<dbReference type="VEuPathDB" id="TrichDB:TRFO_17273"/>
<dbReference type="InterPro" id="IPR019402">
    <property type="entry name" value="CWH43_N"/>
</dbReference>
<keyword evidence="4" id="KW-1185">Reference proteome</keyword>
<evidence type="ECO:0000259" key="2">
    <source>
        <dbReference type="Pfam" id="PF10277"/>
    </source>
</evidence>
<comment type="caution">
    <text evidence="3">The sequence shown here is derived from an EMBL/GenBank/DDBJ whole genome shotgun (WGS) entry which is preliminary data.</text>
</comment>
<dbReference type="AlphaFoldDB" id="A0A1J4KNI5"/>
<dbReference type="GeneID" id="94834190"/>
<evidence type="ECO:0000256" key="1">
    <source>
        <dbReference type="SAM" id="Phobius"/>
    </source>
</evidence>
<feature type="transmembrane region" description="Helical" evidence="1">
    <location>
        <begin position="193"/>
        <end position="213"/>
    </location>
</feature>
<accession>A0A1J4KNI5</accession>
<evidence type="ECO:0000313" key="3">
    <source>
        <dbReference type="EMBL" id="OHT12803.1"/>
    </source>
</evidence>
<feature type="transmembrane region" description="Helical" evidence="1">
    <location>
        <begin position="41"/>
        <end position="64"/>
    </location>
</feature>
<sequence length="256" mass="29721">MIIHEGEFTIFYHNRKVFKVISLKMRENSTHLQGVLYDPTYLFYVVSFLPCVIILFCLCVFSVFDHKISAGDDENIPSLSEVMMLMPESRIFAVGMIITDFFMLPIFIITHSIVTTICKNEKHEGSVFYRLIMDISAIIVFCSLIIISSVTISESKRIHMIFLHLFLFTMHSYFSSFDLIMLNSKSHKSKLSISFDILLFLCYIISTLMQILGNNIVEFIGNILQQIVFIMLFVKFLDMKRSIPKFQLQLVKKNNS</sequence>
<evidence type="ECO:0000313" key="4">
    <source>
        <dbReference type="Proteomes" id="UP000179807"/>
    </source>
</evidence>
<name>A0A1J4KNI5_9EUKA</name>
<keyword evidence="1" id="KW-0812">Transmembrane</keyword>
<feature type="transmembrane region" description="Helical" evidence="1">
    <location>
        <begin position="127"/>
        <end position="152"/>
    </location>
</feature>
<organism evidence="3 4">
    <name type="scientific">Tritrichomonas foetus</name>
    <dbReference type="NCBI Taxonomy" id="1144522"/>
    <lineage>
        <taxon>Eukaryota</taxon>
        <taxon>Metamonada</taxon>
        <taxon>Parabasalia</taxon>
        <taxon>Tritrichomonadida</taxon>
        <taxon>Tritrichomonadidae</taxon>
        <taxon>Tritrichomonas</taxon>
    </lineage>
</organism>
<protein>
    <recommendedName>
        <fullName evidence="2">CWH43-like N-terminal domain-containing protein</fullName>
    </recommendedName>
</protein>
<dbReference type="RefSeq" id="XP_068365939.1">
    <property type="nucleotide sequence ID" value="XM_068499486.1"/>
</dbReference>
<keyword evidence="1" id="KW-1133">Transmembrane helix</keyword>
<gene>
    <name evidence="3" type="ORF">TRFO_17273</name>
</gene>
<feature type="transmembrane region" description="Helical" evidence="1">
    <location>
        <begin position="219"/>
        <end position="237"/>
    </location>
</feature>
<feature type="transmembrane region" description="Helical" evidence="1">
    <location>
        <begin position="91"/>
        <end position="115"/>
    </location>
</feature>
<feature type="domain" description="CWH43-like N-terminal" evidence="2">
    <location>
        <begin position="41"/>
        <end position="209"/>
    </location>
</feature>
<dbReference type="EMBL" id="MLAK01000555">
    <property type="protein sequence ID" value="OHT12803.1"/>
    <property type="molecule type" value="Genomic_DNA"/>
</dbReference>